<dbReference type="RefSeq" id="WP_185416468.1">
    <property type="nucleotide sequence ID" value="NZ_JAARQY010000007.1"/>
</dbReference>
<organism evidence="1 2">
    <name type="scientific">Listeria booriae</name>
    <dbReference type="NCBI Taxonomy" id="1552123"/>
    <lineage>
        <taxon>Bacteria</taxon>
        <taxon>Bacillati</taxon>
        <taxon>Bacillota</taxon>
        <taxon>Bacilli</taxon>
        <taxon>Bacillales</taxon>
        <taxon>Listeriaceae</taxon>
        <taxon>Listeria</taxon>
    </lineage>
</organism>
<sequence>MHCSENDIIACICEGSSERTLIQLLLEENQLIFSSEQLLQGQTLTGTYRKPSKFTDQFLTMDYGGQKVVMFIIQDNKTPYSIKAPYSDKVLGPHLVVTAPEVEMLMIHSLNLYNQYQKVKSNKKPSIFVAEHLKKTSAKIKSASFIKDFYQNHDLRQSLIIHKQKAKSEKNIYFLADLLKPLV</sequence>
<evidence type="ECO:0000313" key="2">
    <source>
        <dbReference type="Proteomes" id="UP000533953"/>
    </source>
</evidence>
<evidence type="ECO:0000313" key="1">
    <source>
        <dbReference type="EMBL" id="MBC1490384.1"/>
    </source>
</evidence>
<accession>A0A7X1CAG2</accession>
<reference evidence="1 2" key="1">
    <citation type="submission" date="2020-03" db="EMBL/GenBank/DDBJ databases">
        <title>Soil Listeria distribution.</title>
        <authorList>
            <person name="Liao J."/>
            <person name="Wiedmann M."/>
        </authorList>
    </citation>
    <scope>NUCLEOTIDE SEQUENCE [LARGE SCALE GENOMIC DNA]</scope>
    <source>
        <strain evidence="1 2">FSL L7-1547</strain>
    </source>
</reference>
<proteinExistence type="predicted"/>
<gene>
    <name evidence="1" type="ORF">HCI99_00935</name>
</gene>
<comment type="caution">
    <text evidence="1">The sequence shown here is derived from an EMBL/GenBank/DDBJ whole genome shotgun (WGS) entry which is preliminary data.</text>
</comment>
<dbReference type="Proteomes" id="UP000533953">
    <property type="component" value="Unassembled WGS sequence"/>
</dbReference>
<name>A0A7X1CAG2_9LIST</name>
<dbReference type="EMBL" id="JAASTX010000001">
    <property type="protein sequence ID" value="MBC1490384.1"/>
    <property type="molecule type" value="Genomic_DNA"/>
</dbReference>
<protein>
    <submittedName>
        <fullName evidence="1">Uncharacterized protein</fullName>
    </submittedName>
</protein>
<dbReference type="AlphaFoldDB" id="A0A7X1CAG2"/>